<dbReference type="AlphaFoldDB" id="A0AAV4T3Y0"/>
<gene>
    <name evidence="1" type="ORF">CEXT_202081</name>
</gene>
<accession>A0AAV4T3Y0</accession>
<sequence length="117" mass="13307">MTCTLKIRSLIQNRRMVLRHSCSLNTSCPQYKIFGELLQDSVTISSFIHIRFNMELSGHGQYGHLRLMMSQQQQRSRYICLRKANASTATRNIHCNLVSGGRMGTIKGSSPVEKHPL</sequence>
<evidence type="ECO:0000313" key="1">
    <source>
        <dbReference type="EMBL" id="GIY40051.1"/>
    </source>
</evidence>
<proteinExistence type="predicted"/>
<reference evidence="1 2" key="1">
    <citation type="submission" date="2021-06" db="EMBL/GenBank/DDBJ databases">
        <title>Caerostris extrusa draft genome.</title>
        <authorList>
            <person name="Kono N."/>
            <person name="Arakawa K."/>
        </authorList>
    </citation>
    <scope>NUCLEOTIDE SEQUENCE [LARGE SCALE GENOMIC DNA]</scope>
</reference>
<dbReference type="Proteomes" id="UP001054945">
    <property type="component" value="Unassembled WGS sequence"/>
</dbReference>
<keyword evidence="2" id="KW-1185">Reference proteome</keyword>
<name>A0AAV4T3Y0_CAEEX</name>
<evidence type="ECO:0000313" key="2">
    <source>
        <dbReference type="Proteomes" id="UP001054945"/>
    </source>
</evidence>
<organism evidence="1 2">
    <name type="scientific">Caerostris extrusa</name>
    <name type="common">Bark spider</name>
    <name type="synonym">Caerostris bankana</name>
    <dbReference type="NCBI Taxonomy" id="172846"/>
    <lineage>
        <taxon>Eukaryota</taxon>
        <taxon>Metazoa</taxon>
        <taxon>Ecdysozoa</taxon>
        <taxon>Arthropoda</taxon>
        <taxon>Chelicerata</taxon>
        <taxon>Arachnida</taxon>
        <taxon>Araneae</taxon>
        <taxon>Araneomorphae</taxon>
        <taxon>Entelegynae</taxon>
        <taxon>Araneoidea</taxon>
        <taxon>Araneidae</taxon>
        <taxon>Caerostris</taxon>
    </lineage>
</organism>
<comment type="caution">
    <text evidence="1">The sequence shown here is derived from an EMBL/GenBank/DDBJ whole genome shotgun (WGS) entry which is preliminary data.</text>
</comment>
<protein>
    <submittedName>
        <fullName evidence="1">Uncharacterized protein</fullName>
    </submittedName>
</protein>
<dbReference type="EMBL" id="BPLR01010550">
    <property type="protein sequence ID" value="GIY40051.1"/>
    <property type="molecule type" value="Genomic_DNA"/>
</dbReference>